<gene>
    <name evidence="1" type="ORF">HHL11_33210</name>
</gene>
<accession>A0A848HEN3</accession>
<sequence>MKLAITIVPPQRSWAGEFAGAARKLRDALGGLALRIDHIGSTSVPGLAAKDIIDVQLTVGALEPQLDEALVRAGYERLPHITQDHVPPGATEDPRQWAKWFYKPRQGRPVNLHVRVAGCANQRYALLFRDYLRANAAAAAAYQQVKLALVEHHADDVDAYYAIKDPVCDVIMAAAEAWAAHTGWAAGPTDQ</sequence>
<reference evidence="1 2" key="1">
    <citation type="submission" date="2020-04" db="EMBL/GenBank/DDBJ databases">
        <title>Ramlibacter sp. G-1-2-2 isolated from soil.</title>
        <authorList>
            <person name="Dahal R.H."/>
        </authorList>
    </citation>
    <scope>NUCLEOTIDE SEQUENCE [LARGE SCALE GENOMIC DNA]</scope>
    <source>
        <strain evidence="1 2">G-1-2-2</strain>
    </source>
</reference>
<name>A0A848HEN3_9BURK</name>
<dbReference type="InterPro" id="IPR007344">
    <property type="entry name" value="GrpB/CoaE"/>
</dbReference>
<dbReference type="SUPFAM" id="SSF81301">
    <property type="entry name" value="Nucleotidyltransferase"/>
    <property type="match status" value="1"/>
</dbReference>
<keyword evidence="2" id="KW-1185">Reference proteome</keyword>
<protein>
    <submittedName>
        <fullName evidence="1">GrpB family protein</fullName>
    </submittedName>
</protein>
<dbReference type="PANTHER" id="PTHR34822:SF1">
    <property type="entry name" value="GRPB FAMILY PROTEIN"/>
    <property type="match status" value="1"/>
</dbReference>
<organism evidence="1 2">
    <name type="scientific">Ramlibacter agri</name>
    <dbReference type="NCBI Taxonomy" id="2728837"/>
    <lineage>
        <taxon>Bacteria</taxon>
        <taxon>Pseudomonadati</taxon>
        <taxon>Pseudomonadota</taxon>
        <taxon>Betaproteobacteria</taxon>
        <taxon>Burkholderiales</taxon>
        <taxon>Comamonadaceae</taxon>
        <taxon>Ramlibacter</taxon>
    </lineage>
</organism>
<dbReference type="EMBL" id="JABBFX010000006">
    <property type="protein sequence ID" value="NML48642.1"/>
    <property type="molecule type" value="Genomic_DNA"/>
</dbReference>
<dbReference type="PANTHER" id="PTHR34822">
    <property type="entry name" value="GRPB DOMAIN PROTEIN (AFU_ORTHOLOGUE AFUA_1G01530)"/>
    <property type="match status" value="1"/>
</dbReference>
<dbReference type="InterPro" id="IPR043519">
    <property type="entry name" value="NT_sf"/>
</dbReference>
<evidence type="ECO:0000313" key="1">
    <source>
        <dbReference type="EMBL" id="NML48642.1"/>
    </source>
</evidence>
<evidence type="ECO:0000313" key="2">
    <source>
        <dbReference type="Proteomes" id="UP000541185"/>
    </source>
</evidence>
<comment type="caution">
    <text evidence="1">The sequence shown here is derived from an EMBL/GenBank/DDBJ whole genome shotgun (WGS) entry which is preliminary data.</text>
</comment>
<dbReference type="AlphaFoldDB" id="A0A848HEN3"/>
<dbReference type="Gene3D" id="3.30.460.10">
    <property type="entry name" value="Beta Polymerase, domain 2"/>
    <property type="match status" value="1"/>
</dbReference>
<dbReference type="Proteomes" id="UP000541185">
    <property type="component" value="Unassembled WGS sequence"/>
</dbReference>
<dbReference type="Pfam" id="PF04229">
    <property type="entry name" value="GrpB"/>
    <property type="match status" value="1"/>
</dbReference>
<dbReference type="RefSeq" id="WP_169422973.1">
    <property type="nucleotide sequence ID" value="NZ_JABBFX010000006.1"/>
</dbReference>
<proteinExistence type="predicted"/>